<dbReference type="InterPro" id="IPR012902">
    <property type="entry name" value="N_methyl_site"/>
</dbReference>
<evidence type="ECO:0000313" key="2">
    <source>
        <dbReference type="EMBL" id="QQP85151.1"/>
    </source>
</evidence>
<dbReference type="Pfam" id="PF07963">
    <property type="entry name" value="N_methyl"/>
    <property type="match status" value="1"/>
</dbReference>
<reference evidence="2 3" key="1">
    <citation type="submission" date="2021-01" db="EMBL/GenBank/DDBJ databases">
        <title>Entomomonas sp. F2A isolated from a house cricket (Acheta domesticus).</title>
        <authorList>
            <person name="Spergser J."/>
            <person name="Busse H.-J."/>
        </authorList>
    </citation>
    <scope>NUCLEOTIDE SEQUENCE [LARGE SCALE GENOMIC DNA]</scope>
    <source>
        <strain evidence="2 3">F2A</strain>
    </source>
</reference>
<dbReference type="AlphaFoldDB" id="A0A974NE63"/>
<dbReference type="RefSeq" id="WP_201091398.1">
    <property type="nucleotide sequence ID" value="NZ_CP067393.1"/>
</dbReference>
<sequence length="144" mass="15394">MKKTKGFSLVELLVVVAILAIISAIAYPMYANYTIRAACDNGKAGLMQADALMNQYYIKYGSYSNDDVKDGLVIKVIPIDGSSNTADFTVSLVNTVTTYTITATATSTGRLKKYAGSTMTVNQSGTKTSNFNGIDVWTQGCSSL</sequence>
<evidence type="ECO:0000313" key="3">
    <source>
        <dbReference type="Proteomes" id="UP000595278"/>
    </source>
</evidence>
<evidence type="ECO:0000256" key="1">
    <source>
        <dbReference type="SAM" id="Phobius"/>
    </source>
</evidence>
<dbReference type="SUPFAM" id="SSF54523">
    <property type="entry name" value="Pili subunits"/>
    <property type="match status" value="1"/>
</dbReference>
<proteinExistence type="predicted"/>
<dbReference type="Gene3D" id="3.30.700.10">
    <property type="entry name" value="Glycoprotein, Type 4 Pilin"/>
    <property type="match status" value="1"/>
</dbReference>
<gene>
    <name evidence="2" type="ORF">JHT90_12280</name>
</gene>
<dbReference type="GO" id="GO:0043683">
    <property type="term" value="P:type IV pilus assembly"/>
    <property type="evidence" value="ECO:0007669"/>
    <property type="project" value="InterPro"/>
</dbReference>
<dbReference type="EMBL" id="CP067393">
    <property type="protein sequence ID" value="QQP85151.1"/>
    <property type="molecule type" value="Genomic_DNA"/>
</dbReference>
<keyword evidence="1" id="KW-0472">Membrane</keyword>
<dbReference type="NCBIfam" id="TIGR02532">
    <property type="entry name" value="IV_pilin_GFxxxE"/>
    <property type="match status" value="1"/>
</dbReference>
<dbReference type="Proteomes" id="UP000595278">
    <property type="component" value="Chromosome"/>
</dbReference>
<name>A0A974NE63_9GAMM</name>
<feature type="transmembrane region" description="Helical" evidence="1">
    <location>
        <begin position="12"/>
        <end position="30"/>
    </location>
</feature>
<dbReference type="Pfam" id="PF16732">
    <property type="entry name" value="ComP_DUS"/>
    <property type="match status" value="1"/>
</dbReference>
<keyword evidence="1" id="KW-0812">Transmembrane</keyword>
<accession>A0A974NE63</accession>
<protein>
    <submittedName>
        <fullName evidence="2">Prepilin-type N-terminal cleavage/methylation domain-containing protein</fullName>
    </submittedName>
</protein>
<organism evidence="2 3">
    <name type="scientific">Entomomonas asaccharolytica</name>
    <dbReference type="NCBI Taxonomy" id="2785331"/>
    <lineage>
        <taxon>Bacteria</taxon>
        <taxon>Pseudomonadati</taxon>
        <taxon>Pseudomonadota</taxon>
        <taxon>Gammaproteobacteria</taxon>
        <taxon>Pseudomonadales</taxon>
        <taxon>Pseudomonadaceae</taxon>
        <taxon>Entomomonas</taxon>
    </lineage>
</organism>
<keyword evidence="1" id="KW-1133">Transmembrane helix</keyword>
<dbReference type="KEGG" id="eaz:JHT90_12280"/>
<dbReference type="InterPro" id="IPR045584">
    <property type="entry name" value="Pilin-like"/>
</dbReference>
<dbReference type="PROSITE" id="PS00409">
    <property type="entry name" value="PROKAR_NTER_METHYL"/>
    <property type="match status" value="1"/>
</dbReference>
<keyword evidence="3" id="KW-1185">Reference proteome</keyword>
<dbReference type="InterPro" id="IPR031982">
    <property type="entry name" value="PilE-like"/>
</dbReference>